<name>A0ACC0YV81_9ROSI</name>
<accession>A0ACC0YV81</accession>
<sequence>MEFKNSREGVVLRVLRDAPPSHYLLKIQSFSSVNNLNKFISNDFDSGGFKWKLCLYPNGDKENKGEGHISIYLELAEMSSLPIGWEINVIFNFFVFDQLQDKYVTIEDGRIRRFHSMKTEWGFSKFLDLETFLNPSNGYLIKDTCVFGAEVFVIKNTFKGEFLSKMEDPTTHYHTWIVKNFTTMTNKKYISESFGPYKWYVILFPNGHKEGKGKNISIYLSYDHSFNAKLFVNFILRVKNQKDGPHIEGKVEDHMFYPTDKDLGFPEFMLSDTLKDPKQGYLVDDTCIIEAEVKLLGSVSLNKSWLS</sequence>
<reference evidence="2" key="1">
    <citation type="journal article" date="2023" name="G3 (Bethesda)">
        <title>Genome assembly and association tests identify interacting loci associated with vigor, precocity, and sex in interspecific pistachio rootstocks.</title>
        <authorList>
            <person name="Palmer W."/>
            <person name="Jacygrad E."/>
            <person name="Sagayaradj S."/>
            <person name="Cavanaugh K."/>
            <person name="Han R."/>
            <person name="Bertier L."/>
            <person name="Beede B."/>
            <person name="Kafkas S."/>
            <person name="Golino D."/>
            <person name="Preece J."/>
            <person name="Michelmore R."/>
        </authorList>
    </citation>
    <scope>NUCLEOTIDE SEQUENCE [LARGE SCALE GENOMIC DNA]</scope>
</reference>
<gene>
    <name evidence="1" type="ORF">Pint_18304</name>
</gene>
<evidence type="ECO:0000313" key="1">
    <source>
        <dbReference type="EMBL" id="KAJ0042336.1"/>
    </source>
</evidence>
<organism evidence="1 2">
    <name type="scientific">Pistacia integerrima</name>
    <dbReference type="NCBI Taxonomy" id="434235"/>
    <lineage>
        <taxon>Eukaryota</taxon>
        <taxon>Viridiplantae</taxon>
        <taxon>Streptophyta</taxon>
        <taxon>Embryophyta</taxon>
        <taxon>Tracheophyta</taxon>
        <taxon>Spermatophyta</taxon>
        <taxon>Magnoliopsida</taxon>
        <taxon>eudicotyledons</taxon>
        <taxon>Gunneridae</taxon>
        <taxon>Pentapetalae</taxon>
        <taxon>rosids</taxon>
        <taxon>malvids</taxon>
        <taxon>Sapindales</taxon>
        <taxon>Anacardiaceae</taxon>
        <taxon>Pistacia</taxon>
    </lineage>
</organism>
<protein>
    <submittedName>
        <fullName evidence="1">Uncharacterized protein</fullName>
    </submittedName>
</protein>
<keyword evidence="2" id="KW-1185">Reference proteome</keyword>
<dbReference type="Proteomes" id="UP001163603">
    <property type="component" value="Chromosome 4"/>
</dbReference>
<comment type="caution">
    <text evidence="1">The sequence shown here is derived from an EMBL/GenBank/DDBJ whole genome shotgun (WGS) entry which is preliminary data.</text>
</comment>
<dbReference type="EMBL" id="CM047739">
    <property type="protein sequence ID" value="KAJ0042336.1"/>
    <property type="molecule type" value="Genomic_DNA"/>
</dbReference>
<proteinExistence type="predicted"/>
<evidence type="ECO:0000313" key="2">
    <source>
        <dbReference type="Proteomes" id="UP001163603"/>
    </source>
</evidence>